<proteinExistence type="inferred from homology"/>
<gene>
    <name evidence="3" type="ordered locus">mru_0076</name>
</gene>
<dbReference type="Proteomes" id="UP000008680">
    <property type="component" value="Chromosome"/>
</dbReference>
<evidence type="ECO:0000313" key="3">
    <source>
        <dbReference type="EMBL" id="ADC45928.1"/>
    </source>
</evidence>
<keyword evidence="4" id="KW-1185">Reference proteome</keyword>
<dbReference type="STRING" id="634498.mru_0076"/>
<organism evidence="3 4">
    <name type="scientific">Methanobrevibacter ruminantium (strain ATCC 35063 / DSM 1093 / JCM 13430 / OCM 146 / M1)</name>
    <name type="common">Methanobacterium ruminantium</name>
    <dbReference type="NCBI Taxonomy" id="634498"/>
    <lineage>
        <taxon>Archaea</taxon>
        <taxon>Methanobacteriati</taxon>
        <taxon>Methanobacteriota</taxon>
        <taxon>Methanomada group</taxon>
        <taxon>Methanobacteria</taxon>
        <taxon>Methanobacteriales</taxon>
        <taxon>Methanobacteriaceae</taxon>
        <taxon>Methanobrevibacter</taxon>
    </lineage>
</organism>
<dbReference type="Gene3D" id="2.60.40.10">
    <property type="entry name" value="Immunoglobulins"/>
    <property type="match status" value="1"/>
</dbReference>
<reference evidence="3 4" key="1">
    <citation type="journal article" date="2010" name="PLoS ONE">
        <title>The genome sequence of the rumen methanogen Methanobrevibacter ruminantium reveals new possibilities for controlling ruminant methane emissions.</title>
        <authorList>
            <person name="Leahy S.C."/>
            <person name="Kelly W.J."/>
            <person name="Altermann E."/>
            <person name="Ronimus R.S."/>
            <person name="Yeoman C.J."/>
            <person name="Pacheco D.M."/>
            <person name="Li D."/>
            <person name="Kong Z."/>
            <person name="McTavish S."/>
            <person name="Sang C."/>
            <person name="Lambie S.C."/>
            <person name="Janssen P.H."/>
            <person name="Dey D."/>
            <person name="Attwood G.T."/>
        </authorList>
    </citation>
    <scope>NUCLEOTIDE SEQUENCE [LARGE SCALE GENOMIC DNA]</scope>
    <source>
        <strain evidence="4">ATCC 35063 / DSM 1093 / JCM 13430 / OCM 146 / M1</strain>
    </source>
</reference>
<evidence type="ECO:0000313" key="4">
    <source>
        <dbReference type="Proteomes" id="UP000008680"/>
    </source>
</evidence>
<name>D3DYK8_METRM</name>
<sequence>MMKMTKKNLFLISLILLIILTIGAVSAADDLSASSDLTVEDSGEAIATAPEESVLINENNGDSIADKGLSDPISNETANIAIDEKTTNDKAISEEDNSIYSKDKANVLRENETPVILTINAPNIYYGETANVTVSARYGAGPLANSSINLALDGAAGENILIFDDGIAQKNYTGLAAGNHAVVASFSGYGPYPSASASKSFEVLTPTVNIEIEANDIYYGERAYVTLHVTYGNQPFANNTIQVSLDGQSSTSFIVEDDGNIQVTYSNLALGSHTVSAYFSGYGPYPSASASKDFKVSKKETAVSLSVSNPQLDKGDELRFTPSVISNGFYVMANSYSIMVDGMSNYSYWTENGTYFLSTSSLSSGNHTLTVSYAGDASFLPSSANATFTVNSYKATLSLMMIETELYPGDDCYIFIDLYDSNTHQSIAANITVSVGNNSYLYPIRVNSSFNLPTDNLAPGVYNVTAFFDGNGLYDPETAVGTLTVLSKKETTLSLSISNPVLSIGDELRFIPSLTGDGSYIWGASYTIKVDGMGNQTCRLVNDTYFLSTSDFAIGNHALTVSYAGNGEYMPSSATGYFEVTPKKANLSLNMLSTELYPGDDCYLYIYLTDSNTHQSIAANITISVGNNSYPYPIRENSSFNLPTDNLAPGVYNVTAFYPGNDLYGPETAVETLTVMEENATIKTETYLSIIMASGDKYLGDNIPFSVSRTPSGVSLFGDNYIFSIDGVESQDIFYENFSYFIVTENLSLGNHNLTAYYPGDEMYLPSSASQNFTLISRPKSDVLLSIEANDTFIGEDATIIINMIDELGNPIDGANVYLYMDNKEFALPLVNGVAQFSYSNLSLGTYLVSALFNGTEYYNPANASASFEVLNANLTVTKDNFFQFFNNNGVLNTNATDLKFVGEFNDLGITSIKINKPVSIVGENANIINIPVIVSSDDVSLANIAFAYNGSEPIIYANNVANLEIINNAFSYKSPSDKSYAVNITKSENVTIIDNSFNVVGGNNTYGINIDAIGFEIDSNDIYVESTEYYASAININGPSSGNVLNNTINAYAPMMVYAINTDPSSGTLETSYRDNVIEGESYFAIGIYDDSETITGNEIKLTANYAIGIVALSESNIEDNKIKLDATNVGDEDVEDDEVDVQTAGIVIKNNVQVTGNNIDSSDASIAVVSGSSTINNNALNGHVTVGGDSSDNNIVNNIINTESEYAVELTTTTGNTVYNNEIHAADTVGNDAVNAENIGANTVEENNDWVNITNLILTVNDDSTEVTANLTDIWGNPISGIINVSLNGADPAECTVNETGLYVIPITQNSTVYASYINVDGSLSFDKIKVIVFNFPVEVLPNATIALTDLDGTVVANVTDLEGNAIANKLLAVTVNDIPVLGAQTDDEGIYSIDVVGNATVVVSYIDANGITVSSSIQIINNVETETGTIIIRPNATIALTNVDGTVVANVTDLDGNALANKLLTVTVNGASKLGAKTDENGIYSIDVDGNATVVVSYTDANGITVTSSINVVVNTVTETETLRPNATIGLERDGNVVIITLVDSDDNPISGADVVVYVNDIETLVDPTDSEGKTNVSFEGNATIEVIYLDDNLIAVSSSIEIINNTEVEIESETLRPNVTIGLERDGNVVIITLVDSDDNPISGADVVVYVNDIETLVDPTDSEGKTNVSFEGNATIEVIYLDDNLIAVSSSIEIINDTVEGETIIINPDATIKLHHVDNKVIVNLTDLEGHPLADKVIYVYVNYEEIEGAKTDENGLYSVDIEGNTSVIVTYVDPVGRRVTSSIDVVVNTETETETVVIRPNATIALTNVDGTVVANVTDLEGNAIANKLLTVTVNGAPKLGAQTDENGIYSVDVDGNATVVVSCTDDNGITVTSSIIVVNSTEIVEVEKIVNQTVEVEKIVYVNQTVEVPVEVEKIVYVNQTNNNTIEVEKIVYVNQTVEVPVEVEKIIYINNTVEVPVEVEKIVYVNETDNSTIGTEKIVYINQTVEKIVYVNQTVPIIPNRTATNIICDNMTTEAVATVDGRIGKYFEVTLVDADGNPLVNKPVAIGFSGKIYNRITNETGGVKLQINLGYKGSYTFAIAFLGDDDYNGSFAVANVKVTDQNAKLTASGKAYKASAKTKAVSATFKSANGNAISGKKISFTVNGKTYSATTNDKGVAKVNVSLNKKGTYTCTAKFTGNGMYKTTSTSFKVKIF</sequence>
<dbReference type="InterPro" id="IPR013783">
    <property type="entry name" value="Ig-like_fold"/>
</dbReference>
<dbReference type="InterPro" id="IPR006626">
    <property type="entry name" value="PbH1"/>
</dbReference>
<dbReference type="PATRIC" id="fig|634498.28.peg.80"/>
<dbReference type="SUPFAM" id="SSF49373">
    <property type="entry name" value="Invasin/intimin cell-adhesion fragments"/>
    <property type="match status" value="1"/>
</dbReference>
<comment type="similarity">
    <text evidence="1">Belongs to the intimin/invasin family.</text>
</comment>
<dbReference type="EMBL" id="CP001719">
    <property type="protein sequence ID" value="ADC45928.1"/>
    <property type="molecule type" value="Genomic_DNA"/>
</dbReference>
<dbReference type="SMART" id="SM00710">
    <property type="entry name" value="PbH1"/>
    <property type="match status" value="6"/>
</dbReference>
<evidence type="ECO:0000259" key="2">
    <source>
        <dbReference type="PROSITE" id="PS51127"/>
    </source>
</evidence>
<dbReference type="InterPro" id="IPR003344">
    <property type="entry name" value="Big_1_dom"/>
</dbReference>
<evidence type="ECO:0000256" key="1">
    <source>
        <dbReference type="ARBA" id="ARBA00010116"/>
    </source>
</evidence>
<dbReference type="HOGENOM" id="CLU_231199_0_0_2"/>
<dbReference type="eggNOG" id="arCOG02487">
    <property type="taxonomic scope" value="Archaea"/>
</dbReference>
<dbReference type="KEGG" id="mru:mru_0076"/>
<dbReference type="eggNOG" id="arCOG02488">
    <property type="taxonomic scope" value="Archaea"/>
</dbReference>
<dbReference type="InterPro" id="IPR008964">
    <property type="entry name" value="Invasin/intimin_cell_adhesion"/>
</dbReference>
<dbReference type="PROSITE" id="PS51127">
    <property type="entry name" value="BIG1"/>
    <property type="match status" value="1"/>
</dbReference>
<feature type="domain" description="Big-1" evidence="2">
    <location>
        <begin position="2110"/>
        <end position="2201"/>
    </location>
</feature>
<protein>
    <submittedName>
        <fullName evidence="3">Adhesin-like protein</fullName>
    </submittedName>
</protein>
<accession>D3DYK8</accession>